<name>A0A9D1G4G1_9FIRM</name>
<reference evidence="1" key="1">
    <citation type="submission" date="2020-10" db="EMBL/GenBank/DDBJ databases">
        <authorList>
            <person name="Gilroy R."/>
        </authorList>
    </citation>
    <scope>NUCLEOTIDE SEQUENCE</scope>
    <source>
        <strain evidence="1">ChiHecec3B27-6122</strain>
    </source>
</reference>
<sequence>MINWKVRLKNKLFWLSMIPALLLLAQVVAGIFGFTLELEGIQAKLLDLVNAVFAVLTLLGVVADPTTEGISDSKLALSYDEPKKD</sequence>
<gene>
    <name evidence="1" type="ORF">IAD42_04130</name>
</gene>
<dbReference type="AlphaFoldDB" id="A0A9D1G4G1"/>
<comment type="caution">
    <text evidence="1">The sequence shown here is derived from an EMBL/GenBank/DDBJ whole genome shotgun (WGS) entry which is preliminary data.</text>
</comment>
<evidence type="ECO:0000313" key="1">
    <source>
        <dbReference type="EMBL" id="HIS97143.1"/>
    </source>
</evidence>
<proteinExistence type="predicted"/>
<accession>A0A9D1G4G1</accession>
<reference evidence="1" key="2">
    <citation type="journal article" date="2021" name="PeerJ">
        <title>Extensive microbial diversity within the chicken gut microbiome revealed by metagenomics and culture.</title>
        <authorList>
            <person name="Gilroy R."/>
            <person name="Ravi A."/>
            <person name="Getino M."/>
            <person name="Pursley I."/>
            <person name="Horton D.L."/>
            <person name="Alikhan N.F."/>
            <person name="Baker D."/>
            <person name="Gharbi K."/>
            <person name="Hall N."/>
            <person name="Watson M."/>
            <person name="Adriaenssens E.M."/>
            <person name="Foster-Nyarko E."/>
            <person name="Jarju S."/>
            <person name="Secka A."/>
            <person name="Antonio M."/>
            <person name="Oren A."/>
            <person name="Chaudhuri R.R."/>
            <person name="La Ragione R."/>
            <person name="Hildebrand F."/>
            <person name="Pallen M.J."/>
        </authorList>
    </citation>
    <scope>NUCLEOTIDE SEQUENCE</scope>
    <source>
        <strain evidence="1">ChiHecec3B27-6122</strain>
    </source>
</reference>
<organism evidence="1 2">
    <name type="scientific">Candidatus Scatomorpha pullistercoris</name>
    <dbReference type="NCBI Taxonomy" id="2840929"/>
    <lineage>
        <taxon>Bacteria</taxon>
        <taxon>Bacillati</taxon>
        <taxon>Bacillota</taxon>
        <taxon>Clostridia</taxon>
        <taxon>Eubacteriales</taxon>
        <taxon>Candidatus Scatomorpha</taxon>
    </lineage>
</organism>
<dbReference type="Pfam" id="PF04531">
    <property type="entry name" value="Phage_holin_1"/>
    <property type="match status" value="1"/>
</dbReference>
<dbReference type="Proteomes" id="UP000886876">
    <property type="component" value="Unassembled WGS sequence"/>
</dbReference>
<evidence type="ECO:0000313" key="2">
    <source>
        <dbReference type="Proteomes" id="UP000886876"/>
    </source>
</evidence>
<dbReference type="NCBIfam" id="TIGR01598">
    <property type="entry name" value="holin_phiLC3"/>
    <property type="match status" value="1"/>
</dbReference>
<dbReference type="EMBL" id="DVJS01000099">
    <property type="protein sequence ID" value="HIS97143.1"/>
    <property type="molecule type" value="Genomic_DNA"/>
</dbReference>
<dbReference type="InterPro" id="IPR006485">
    <property type="entry name" value="Phage-like_holin"/>
</dbReference>
<protein>
    <submittedName>
        <fullName evidence="1">Phage holin</fullName>
    </submittedName>
</protein>